<dbReference type="AlphaFoldDB" id="A0AAD7WAR6"/>
<organism evidence="12 13">
    <name type="scientific">Aldrovandia affinis</name>
    <dbReference type="NCBI Taxonomy" id="143900"/>
    <lineage>
        <taxon>Eukaryota</taxon>
        <taxon>Metazoa</taxon>
        <taxon>Chordata</taxon>
        <taxon>Craniata</taxon>
        <taxon>Vertebrata</taxon>
        <taxon>Euteleostomi</taxon>
        <taxon>Actinopterygii</taxon>
        <taxon>Neopterygii</taxon>
        <taxon>Teleostei</taxon>
        <taxon>Notacanthiformes</taxon>
        <taxon>Halosauridae</taxon>
        <taxon>Aldrovandia</taxon>
    </lineage>
</organism>
<evidence type="ECO:0000256" key="9">
    <source>
        <dbReference type="ARBA" id="ARBA00034476"/>
    </source>
</evidence>
<gene>
    <name evidence="12" type="ORF">AAFF_G00109600</name>
</gene>
<evidence type="ECO:0000256" key="2">
    <source>
        <dbReference type="ARBA" id="ARBA00022707"/>
    </source>
</evidence>
<evidence type="ECO:0000256" key="11">
    <source>
        <dbReference type="SAM" id="MobiDB-lite"/>
    </source>
</evidence>
<evidence type="ECO:0000256" key="4">
    <source>
        <dbReference type="ARBA" id="ARBA00023054"/>
    </source>
</evidence>
<keyword evidence="4" id="KW-0175">Coiled coil</keyword>
<dbReference type="InterPro" id="IPR042860">
    <property type="entry name" value="MIC25"/>
</dbReference>
<proteinExistence type="inferred from homology"/>
<keyword evidence="7" id="KW-1015">Disulfide bond</keyword>
<dbReference type="Proteomes" id="UP001221898">
    <property type="component" value="Unassembled WGS sequence"/>
</dbReference>
<evidence type="ECO:0000256" key="5">
    <source>
        <dbReference type="ARBA" id="ARBA00023128"/>
    </source>
</evidence>
<evidence type="ECO:0000313" key="13">
    <source>
        <dbReference type="Proteomes" id="UP001221898"/>
    </source>
</evidence>
<keyword evidence="8" id="KW-0449">Lipoprotein</keyword>
<dbReference type="PANTHER" id="PTHR47609">
    <property type="entry name" value="MICOS COMPLEX SUBUNIT MIC25"/>
    <property type="match status" value="1"/>
</dbReference>
<keyword evidence="13" id="KW-1185">Reference proteome</keyword>
<comment type="caution">
    <text evidence="12">The sequence shown here is derived from an EMBL/GenBank/DDBJ whole genome shotgun (WGS) entry which is preliminary data.</text>
</comment>
<dbReference type="GO" id="GO:0061617">
    <property type="term" value="C:MICOS complex"/>
    <property type="evidence" value="ECO:0007669"/>
    <property type="project" value="InterPro"/>
</dbReference>
<reference evidence="12" key="1">
    <citation type="journal article" date="2023" name="Science">
        <title>Genome structures resolve the early diversification of teleost fishes.</title>
        <authorList>
            <person name="Parey E."/>
            <person name="Louis A."/>
            <person name="Montfort J."/>
            <person name="Bouchez O."/>
            <person name="Roques C."/>
            <person name="Iampietro C."/>
            <person name="Lluch J."/>
            <person name="Castinel A."/>
            <person name="Donnadieu C."/>
            <person name="Desvignes T."/>
            <person name="Floi Bucao C."/>
            <person name="Jouanno E."/>
            <person name="Wen M."/>
            <person name="Mejri S."/>
            <person name="Dirks R."/>
            <person name="Jansen H."/>
            <person name="Henkel C."/>
            <person name="Chen W.J."/>
            <person name="Zahm M."/>
            <person name="Cabau C."/>
            <person name="Klopp C."/>
            <person name="Thompson A.W."/>
            <person name="Robinson-Rechavi M."/>
            <person name="Braasch I."/>
            <person name="Lecointre G."/>
            <person name="Bobe J."/>
            <person name="Postlethwait J.H."/>
            <person name="Berthelot C."/>
            <person name="Roest Crollius H."/>
            <person name="Guiguen Y."/>
        </authorList>
    </citation>
    <scope>NUCLEOTIDE SEQUENCE</scope>
    <source>
        <strain evidence="12">NC1722</strain>
    </source>
</reference>
<keyword evidence="6" id="KW-0472">Membrane</keyword>
<evidence type="ECO:0000256" key="1">
    <source>
        <dbReference type="ARBA" id="ARBA00002689"/>
    </source>
</evidence>
<comment type="similarity">
    <text evidence="10">Belongs to the MICOS complex subunit Mic19 family. Metazoan Mic25 subfamily.</text>
</comment>
<name>A0AAD7WAR6_9TELE</name>
<feature type="region of interest" description="Disordered" evidence="11">
    <location>
        <begin position="36"/>
        <end position="74"/>
    </location>
</feature>
<keyword evidence="3" id="KW-0999">Mitochondrion inner membrane</keyword>
<protein>
    <submittedName>
        <fullName evidence="12">Uncharacterized protein</fullName>
    </submittedName>
</protein>
<accession>A0AAD7WAR6</accession>
<dbReference type="InterPro" id="IPR007964">
    <property type="entry name" value="MIC19/MIC25"/>
</dbReference>
<keyword evidence="2" id="KW-0519">Myristate</keyword>
<dbReference type="Pfam" id="PF05300">
    <property type="entry name" value="MIC19_MIC25"/>
    <property type="match status" value="1"/>
</dbReference>
<evidence type="ECO:0000256" key="3">
    <source>
        <dbReference type="ARBA" id="ARBA00022792"/>
    </source>
</evidence>
<dbReference type="EMBL" id="JAINUG010000172">
    <property type="protein sequence ID" value="KAJ8390221.1"/>
    <property type="molecule type" value="Genomic_DNA"/>
</dbReference>
<keyword evidence="5" id="KW-0496">Mitochondrion</keyword>
<evidence type="ECO:0000256" key="6">
    <source>
        <dbReference type="ARBA" id="ARBA00023136"/>
    </source>
</evidence>
<evidence type="ECO:0000313" key="12">
    <source>
        <dbReference type="EMBL" id="KAJ8390221.1"/>
    </source>
</evidence>
<evidence type="ECO:0000256" key="7">
    <source>
        <dbReference type="ARBA" id="ARBA00023157"/>
    </source>
</evidence>
<evidence type="ECO:0000256" key="8">
    <source>
        <dbReference type="ARBA" id="ARBA00023288"/>
    </source>
</evidence>
<sequence length="241" mass="27934">MGTSESSTRRVSYGLDEEDKVRVLHGLKFSEDILQRMRGSAPETDFRLPPGKSPREEPGPQPTTPDPPRPTAAQVQEELRRRYESDQATVKEELAGIMQLERAMARQELNSAIRRERENTRNEAEKTKNLPAELDTWGKQLEKKEVELKQLDTFYEEKLAQLERRNLDYYKQTREQFREASTRTQARLKPHSTEAVCTALQGQILHCYRENCDQTLRCSNLAKEYMRCIDAAKKNLLVNHG</sequence>
<evidence type="ECO:0000256" key="10">
    <source>
        <dbReference type="ARBA" id="ARBA00034480"/>
    </source>
</evidence>
<comment type="subcellular location">
    <subcellularLocation>
        <location evidence="9">Mitochondrion inner membrane</location>
        <topology evidence="9">Lipid-anchor</topology>
    </subcellularLocation>
</comment>
<comment type="function">
    <text evidence="1">Component of the MICOS complex, a large protein complex of the mitochondrial inner membrane that plays crucial roles in the maintenance of crista junctions, inner membrane architecture, and formation of contact sites to the outer membrane.</text>
</comment>
<dbReference type="PANTHER" id="PTHR47609:SF1">
    <property type="entry name" value="MICOS COMPLEX SUBUNIT MIC25"/>
    <property type="match status" value="1"/>
</dbReference>
<feature type="compositionally biased region" description="Pro residues" evidence="11">
    <location>
        <begin position="59"/>
        <end position="70"/>
    </location>
</feature>